<dbReference type="AlphaFoldDB" id="A0A225WHR9"/>
<gene>
    <name evidence="2" type="ORF">PHMEG_0008923</name>
</gene>
<comment type="caution">
    <text evidence="2">The sequence shown here is derived from an EMBL/GenBank/DDBJ whole genome shotgun (WGS) entry which is preliminary data.</text>
</comment>
<evidence type="ECO:0000313" key="2">
    <source>
        <dbReference type="EMBL" id="OWZ17175.1"/>
    </source>
</evidence>
<sequence length="120" mass="13444">MESTGTWRGQEDAGEFVRLATALDGCVAYNPSQWRRVLDKSATMLHKRKTQVQHPPSREEDAVESDKMLPPLSLKQYLNQPDMVKDILKEVEVREENGSGQVGNNAAQEEDTSATSTVKR</sequence>
<dbReference type="OrthoDB" id="113938at2759"/>
<name>A0A225WHR9_9STRA</name>
<keyword evidence="3" id="KW-1185">Reference proteome</keyword>
<feature type="region of interest" description="Disordered" evidence="1">
    <location>
        <begin position="46"/>
        <end position="68"/>
    </location>
</feature>
<feature type="region of interest" description="Disordered" evidence="1">
    <location>
        <begin position="94"/>
        <end position="120"/>
    </location>
</feature>
<feature type="compositionally biased region" description="Polar residues" evidence="1">
    <location>
        <begin position="98"/>
        <end position="120"/>
    </location>
</feature>
<dbReference type="EMBL" id="NBNE01000799">
    <property type="protein sequence ID" value="OWZ17175.1"/>
    <property type="molecule type" value="Genomic_DNA"/>
</dbReference>
<accession>A0A225WHR9</accession>
<reference evidence="3" key="1">
    <citation type="submission" date="2017-03" db="EMBL/GenBank/DDBJ databases">
        <title>Phytopthora megakarya and P. palmivora, two closely related causual agents of cacao black pod achieved similar genome size and gene model numbers by different mechanisms.</title>
        <authorList>
            <person name="Ali S."/>
            <person name="Shao J."/>
            <person name="Larry D.J."/>
            <person name="Kronmiller B."/>
            <person name="Shen D."/>
            <person name="Strem M.D."/>
            <person name="Melnick R.L."/>
            <person name="Guiltinan M.J."/>
            <person name="Tyler B.M."/>
            <person name="Meinhardt L.W."/>
            <person name="Bailey B.A."/>
        </authorList>
    </citation>
    <scope>NUCLEOTIDE SEQUENCE [LARGE SCALE GENOMIC DNA]</scope>
    <source>
        <strain evidence="3">zdho120</strain>
    </source>
</reference>
<evidence type="ECO:0000313" key="3">
    <source>
        <dbReference type="Proteomes" id="UP000198211"/>
    </source>
</evidence>
<proteinExistence type="predicted"/>
<protein>
    <submittedName>
        <fullName evidence="2">Uncharacterized protein</fullName>
    </submittedName>
</protein>
<feature type="compositionally biased region" description="Basic and acidic residues" evidence="1">
    <location>
        <begin position="56"/>
        <end position="67"/>
    </location>
</feature>
<organism evidence="2 3">
    <name type="scientific">Phytophthora megakarya</name>
    <dbReference type="NCBI Taxonomy" id="4795"/>
    <lineage>
        <taxon>Eukaryota</taxon>
        <taxon>Sar</taxon>
        <taxon>Stramenopiles</taxon>
        <taxon>Oomycota</taxon>
        <taxon>Peronosporomycetes</taxon>
        <taxon>Peronosporales</taxon>
        <taxon>Peronosporaceae</taxon>
        <taxon>Phytophthora</taxon>
    </lineage>
</organism>
<evidence type="ECO:0000256" key="1">
    <source>
        <dbReference type="SAM" id="MobiDB-lite"/>
    </source>
</evidence>
<dbReference type="Proteomes" id="UP000198211">
    <property type="component" value="Unassembled WGS sequence"/>
</dbReference>